<gene>
    <name evidence="1" type="ORF">FJR39_01785</name>
</gene>
<organism evidence="1 2">
    <name type="scientific">Dolichospermum flos-aquae UHCC 0037</name>
    <dbReference type="NCBI Taxonomy" id="2590026"/>
    <lineage>
        <taxon>Bacteria</taxon>
        <taxon>Bacillati</taxon>
        <taxon>Cyanobacteriota</taxon>
        <taxon>Cyanophyceae</taxon>
        <taxon>Nostocales</taxon>
        <taxon>Aphanizomenonaceae</taxon>
        <taxon>Dolichospermum</taxon>
    </lineage>
</organism>
<keyword evidence="2" id="KW-1185">Reference proteome</keyword>
<dbReference type="EMBL" id="VILF01000001">
    <property type="protein sequence ID" value="MTJ42028.1"/>
    <property type="molecule type" value="Genomic_DNA"/>
</dbReference>
<name>A0ACC7S0S1_DOLFA</name>
<sequence>MRFTFTVPSNYNFLGRFYRLASISVLANMMVPLAGLVDIAFLGHLTDIRHLAGVILATILFDYLYRVLKFMRSSTNAITAQAVGQNDDKAVILAGLRSGLIALLVGLIIVLLQYPLQKIGFFILSGSSDIESAGVDYFYARIWGAPAVLLNFVLFGWFLGREMNWVMLLMSIVGNGSNVLLDYLMISKWGWASVGAGLATALSQYLALIVGLIWMFFTIPWQAVPAAIQELFDWVALKETFALKGNILIRFLVLVSVYSIFTNLSATMGTTVLAQNGLLLQIALLSQFTIQGVGVTMQTLTANFKSKGNTQQIIPLLIVSLVTSVVIALGFAGTSIFFPDQVFGLLTNHTEVNQEINQYTIWLLPILVVTAITFMLEGYFIGLKESATLRNAVLLSFIVGFMPLLIAAWYFHNNHLLWSTLLSYMTSNMILLGVSVPQTFKDKSSENQPLISS</sequence>
<comment type="caution">
    <text evidence="1">The sequence shown here is derived from an EMBL/GenBank/DDBJ whole genome shotgun (WGS) entry which is preliminary data.</text>
</comment>
<dbReference type="Proteomes" id="UP001517388">
    <property type="component" value="Unassembled WGS sequence"/>
</dbReference>
<reference evidence="2" key="1">
    <citation type="journal article" date="2020" name="Toxins">
        <title>Phylogenomic Analysis of Secondary Metabolism in the Toxic Cyanobacterial Genera Anabaena, Dolichospermum and Aphanizomenon.</title>
        <authorList>
            <person name="Oesterholm J."/>
            <person name="Popin R.V."/>
            <person name="Fewer D.P."/>
            <person name="Sivonen K."/>
        </authorList>
    </citation>
    <scope>NUCLEOTIDE SEQUENCE [LARGE SCALE GENOMIC DNA]</scope>
    <source>
        <strain evidence="2">UHCC 0037</strain>
    </source>
</reference>
<protein>
    <submittedName>
        <fullName evidence="1">MATE family efflux transporter</fullName>
    </submittedName>
</protein>
<evidence type="ECO:0000313" key="2">
    <source>
        <dbReference type="Proteomes" id="UP001517388"/>
    </source>
</evidence>
<proteinExistence type="predicted"/>
<evidence type="ECO:0000313" key="1">
    <source>
        <dbReference type="EMBL" id="MTJ42028.1"/>
    </source>
</evidence>
<accession>A0ACC7S0S1</accession>